<dbReference type="Proteomes" id="UP000799779">
    <property type="component" value="Unassembled WGS sequence"/>
</dbReference>
<proteinExistence type="predicted"/>
<organism evidence="1 2">
    <name type="scientific">Amniculicola lignicola CBS 123094</name>
    <dbReference type="NCBI Taxonomy" id="1392246"/>
    <lineage>
        <taxon>Eukaryota</taxon>
        <taxon>Fungi</taxon>
        <taxon>Dikarya</taxon>
        <taxon>Ascomycota</taxon>
        <taxon>Pezizomycotina</taxon>
        <taxon>Dothideomycetes</taxon>
        <taxon>Pleosporomycetidae</taxon>
        <taxon>Pleosporales</taxon>
        <taxon>Amniculicolaceae</taxon>
        <taxon>Amniculicola</taxon>
    </lineage>
</organism>
<sequence length="298" mass="34592">MPVTNPILNNPATRAVVRRIGRHYNTRAHSNFYTAHLFSKPIETQPGSPLLRIPAEIRLEIYRYVFTPPDMGERALLLTCRLVNHEAIKIAFQNVDWCLDAAAARNLELRIWYLGDLTMELRNVTIDIPFEKLDCMGPNNPFLLMRLPLDKLVINLGRIKQKRWREEISTYYRLLSAFLHHSSVQSPTDERSQRYAALMAKSKLARLKRRGEVGAWIWTPCKDDLYQTMRSCMAKKVVVTTRQSASNDPFWTSFEFFDLVRDIITIVRMPERTTLACLKFFDQGELSVTELTKVTREG</sequence>
<dbReference type="EMBL" id="ML977625">
    <property type="protein sequence ID" value="KAF1996440.1"/>
    <property type="molecule type" value="Genomic_DNA"/>
</dbReference>
<accession>A0A6A5W3P7</accession>
<reference evidence="1" key="1">
    <citation type="journal article" date="2020" name="Stud. Mycol.">
        <title>101 Dothideomycetes genomes: a test case for predicting lifestyles and emergence of pathogens.</title>
        <authorList>
            <person name="Haridas S."/>
            <person name="Albert R."/>
            <person name="Binder M."/>
            <person name="Bloem J."/>
            <person name="Labutti K."/>
            <person name="Salamov A."/>
            <person name="Andreopoulos B."/>
            <person name="Baker S."/>
            <person name="Barry K."/>
            <person name="Bills G."/>
            <person name="Bluhm B."/>
            <person name="Cannon C."/>
            <person name="Castanera R."/>
            <person name="Culley D."/>
            <person name="Daum C."/>
            <person name="Ezra D."/>
            <person name="Gonzalez J."/>
            <person name="Henrissat B."/>
            <person name="Kuo A."/>
            <person name="Liang C."/>
            <person name="Lipzen A."/>
            <person name="Lutzoni F."/>
            <person name="Magnuson J."/>
            <person name="Mondo S."/>
            <person name="Nolan M."/>
            <person name="Ohm R."/>
            <person name="Pangilinan J."/>
            <person name="Park H.-J."/>
            <person name="Ramirez L."/>
            <person name="Alfaro M."/>
            <person name="Sun H."/>
            <person name="Tritt A."/>
            <person name="Yoshinaga Y."/>
            <person name="Zwiers L.-H."/>
            <person name="Turgeon B."/>
            <person name="Goodwin S."/>
            <person name="Spatafora J."/>
            <person name="Crous P."/>
            <person name="Grigoriev I."/>
        </authorList>
    </citation>
    <scope>NUCLEOTIDE SEQUENCE</scope>
    <source>
        <strain evidence="1">CBS 123094</strain>
    </source>
</reference>
<gene>
    <name evidence="1" type="ORF">P154DRAFT_319853</name>
</gene>
<dbReference type="AlphaFoldDB" id="A0A6A5W3P7"/>
<keyword evidence="2" id="KW-1185">Reference proteome</keyword>
<dbReference type="OrthoDB" id="62952at2759"/>
<evidence type="ECO:0000313" key="2">
    <source>
        <dbReference type="Proteomes" id="UP000799779"/>
    </source>
</evidence>
<protein>
    <recommendedName>
        <fullName evidence="3">F-box domain-containing protein</fullName>
    </recommendedName>
</protein>
<evidence type="ECO:0008006" key="3">
    <source>
        <dbReference type="Google" id="ProtNLM"/>
    </source>
</evidence>
<evidence type="ECO:0000313" key="1">
    <source>
        <dbReference type="EMBL" id="KAF1996440.1"/>
    </source>
</evidence>
<name>A0A6A5W3P7_9PLEO</name>